<keyword evidence="2" id="KW-1185">Reference proteome</keyword>
<dbReference type="EMBL" id="RXFM01000065">
    <property type="protein sequence ID" value="RST64418.1"/>
    <property type="molecule type" value="Genomic_DNA"/>
</dbReference>
<accession>A0A429XG77</accession>
<dbReference type="Proteomes" id="UP000279470">
    <property type="component" value="Unassembled WGS sequence"/>
</dbReference>
<comment type="caution">
    <text evidence="1">The sequence shown here is derived from an EMBL/GenBank/DDBJ whole genome shotgun (WGS) entry which is preliminary data.</text>
</comment>
<protein>
    <submittedName>
        <fullName evidence="1">Uncharacterized protein</fullName>
    </submittedName>
</protein>
<evidence type="ECO:0000313" key="2">
    <source>
        <dbReference type="Proteomes" id="UP000279470"/>
    </source>
</evidence>
<evidence type="ECO:0000313" key="1">
    <source>
        <dbReference type="EMBL" id="RST64418.1"/>
    </source>
</evidence>
<dbReference type="RefSeq" id="WP_126044982.1">
    <property type="nucleotide sequence ID" value="NZ_RXFM01000065.1"/>
</dbReference>
<dbReference type="AlphaFoldDB" id="A0A429XG77"/>
<proteinExistence type="predicted"/>
<gene>
    <name evidence="1" type="ORF">EIC27_04795</name>
</gene>
<reference evidence="2" key="1">
    <citation type="submission" date="2018-11" db="EMBL/GenBank/DDBJ databases">
        <title>Phylogenetic, genomic, and biogeographic characterization of a novel and ubiquitous marine invertebrate-associated Rickettsiales parasite, Candidatus Marinoinvertebrata rohwerii, gen. nov., sp. nov.</title>
        <authorList>
            <person name="Klinges J.G."/>
            <person name="Rosales S.M."/>
            <person name="Mcminds R."/>
            <person name="Shaver E.C."/>
            <person name="Shantz A."/>
            <person name="Peters E.C."/>
            <person name="Burkepile D.E."/>
            <person name="Silliman B.R."/>
            <person name="Vega Thurber R.L."/>
        </authorList>
    </citation>
    <scope>NUCLEOTIDE SEQUENCE [LARGE SCALE GENOMIC DNA]</scope>
    <source>
        <strain evidence="2">a_cerv_44</strain>
    </source>
</reference>
<name>A0A429XG77_9RICK</name>
<sequence>MKNDKKIESETKSKKIDDKKAQFDHELIISALTRLKDLIKREENLIEKKQYSDAEKLIPDTLELVNFFARNKDDILNSYDLTKEEDKQKREEIKNLVQNLLNNSNKNINKIKKAQYIGSKVMEIIKESVHKNQMKNKNYNISGKSEAKYKNKNIMLDKEV</sequence>
<organism evidence="1 2">
    <name type="scientific">Candidatus Aquarickettsia rohweri</name>
    <dbReference type="NCBI Taxonomy" id="2602574"/>
    <lineage>
        <taxon>Bacteria</taxon>
        <taxon>Pseudomonadati</taxon>
        <taxon>Pseudomonadota</taxon>
        <taxon>Alphaproteobacteria</taxon>
        <taxon>Rickettsiales</taxon>
        <taxon>Candidatus Midichloriaceae</taxon>
        <taxon>Candidatus Aquarickettsia</taxon>
    </lineage>
</organism>